<protein>
    <recommendedName>
        <fullName evidence="3">F-box domain-containing protein</fullName>
    </recommendedName>
</protein>
<evidence type="ECO:0000313" key="1">
    <source>
        <dbReference type="EMBL" id="RPD61349.1"/>
    </source>
</evidence>
<evidence type="ECO:0008006" key="3">
    <source>
        <dbReference type="Google" id="ProtNLM"/>
    </source>
</evidence>
<dbReference type="OrthoDB" id="2788229at2759"/>
<dbReference type="EMBL" id="ML122262">
    <property type="protein sequence ID" value="RPD61349.1"/>
    <property type="molecule type" value="Genomic_DNA"/>
</dbReference>
<dbReference type="Gene3D" id="3.80.10.10">
    <property type="entry name" value="Ribonuclease Inhibitor"/>
    <property type="match status" value="1"/>
</dbReference>
<reference evidence="1" key="1">
    <citation type="journal article" date="2018" name="Genome Biol. Evol.">
        <title>Genomics and development of Lentinus tigrinus, a white-rot wood-decaying mushroom with dimorphic fruiting bodies.</title>
        <authorList>
            <person name="Wu B."/>
            <person name="Xu Z."/>
            <person name="Knudson A."/>
            <person name="Carlson A."/>
            <person name="Chen N."/>
            <person name="Kovaka S."/>
            <person name="LaButti K."/>
            <person name="Lipzen A."/>
            <person name="Pennachio C."/>
            <person name="Riley R."/>
            <person name="Schakwitz W."/>
            <person name="Umezawa K."/>
            <person name="Ohm R.A."/>
            <person name="Grigoriev I.V."/>
            <person name="Nagy L.G."/>
            <person name="Gibbons J."/>
            <person name="Hibbett D."/>
        </authorList>
    </citation>
    <scope>NUCLEOTIDE SEQUENCE [LARGE SCALE GENOMIC DNA]</scope>
    <source>
        <strain evidence="1">ALCF2SS1-6</strain>
    </source>
</reference>
<evidence type="ECO:0000313" key="2">
    <source>
        <dbReference type="Proteomes" id="UP000313359"/>
    </source>
</evidence>
<proteinExistence type="predicted"/>
<dbReference type="InterPro" id="IPR032675">
    <property type="entry name" value="LRR_dom_sf"/>
</dbReference>
<sequence length="425" mass="49152">MPAYIPPEIIDDIISAVSVDRDRYPGYYTLAKMCAHTLAMCALVCRAWLPRSRARLFEVICIRNQHSYDMLVERVVWSETMSKYLPSVNSLYLEDDSEHSLSSAARLFLIEFTGKLPGLRELYVNHLDWTHQQPCVKWPLLLSQFRTITYLRLDDCRFSSFNDVRRLLTALPLLSTLQISLLRWPMVSQELHLHTTPRSCTCWPELRTLDIYYPEAVMPRRGLETLLKWITAALGASGPTVKKLSCGFYGLPPTGLLRATAVDFVRRVGQSVTDLHVRLVDNLPLSEFLALKYLSCDLYRYQGNWGRVASVLQDVSSKMIQSITFYTYTLSRSQRVIPVLSEGNNDGNSLHFDHDSLEELDRVLSHDPFRNLQEVIFEVDAHEKDQEELLRAHARRYLPNLCERRKILRVKIYRGLEGLEVDREL</sequence>
<dbReference type="SUPFAM" id="SSF52047">
    <property type="entry name" value="RNI-like"/>
    <property type="match status" value="1"/>
</dbReference>
<keyword evidence="2" id="KW-1185">Reference proteome</keyword>
<name>A0A5C2SDX8_9APHY</name>
<organism evidence="1 2">
    <name type="scientific">Lentinus tigrinus ALCF2SS1-6</name>
    <dbReference type="NCBI Taxonomy" id="1328759"/>
    <lineage>
        <taxon>Eukaryota</taxon>
        <taxon>Fungi</taxon>
        <taxon>Dikarya</taxon>
        <taxon>Basidiomycota</taxon>
        <taxon>Agaricomycotina</taxon>
        <taxon>Agaricomycetes</taxon>
        <taxon>Polyporales</taxon>
        <taxon>Polyporaceae</taxon>
        <taxon>Lentinus</taxon>
    </lineage>
</organism>
<gene>
    <name evidence="1" type="ORF">L227DRAFT_652628</name>
</gene>
<dbReference type="AlphaFoldDB" id="A0A5C2SDX8"/>
<dbReference type="Proteomes" id="UP000313359">
    <property type="component" value="Unassembled WGS sequence"/>
</dbReference>
<accession>A0A5C2SDX8</accession>